<dbReference type="VEuPathDB" id="FungiDB:JI435_441950"/>
<proteinExistence type="predicted"/>
<gene>
    <name evidence="2" type="ORF">JI435_441950</name>
</gene>
<organism evidence="2 3">
    <name type="scientific">Phaeosphaeria nodorum (strain SN15 / ATCC MYA-4574 / FGSC 10173)</name>
    <name type="common">Glume blotch fungus</name>
    <name type="synonym">Parastagonospora nodorum</name>
    <dbReference type="NCBI Taxonomy" id="321614"/>
    <lineage>
        <taxon>Eukaryota</taxon>
        <taxon>Fungi</taxon>
        <taxon>Dikarya</taxon>
        <taxon>Ascomycota</taxon>
        <taxon>Pezizomycotina</taxon>
        <taxon>Dothideomycetes</taxon>
        <taxon>Pleosporomycetidae</taxon>
        <taxon>Pleosporales</taxon>
        <taxon>Pleosporineae</taxon>
        <taxon>Phaeosphaeriaceae</taxon>
        <taxon>Parastagonospora</taxon>
    </lineage>
</organism>
<keyword evidence="3" id="KW-1185">Reference proteome</keyword>
<dbReference type="EMBL" id="CP069037">
    <property type="protein sequence ID" value="QRD03424.1"/>
    <property type="molecule type" value="Genomic_DNA"/>
</dbReference>
<sequence length="147" mass="16361">MRAEPLSLANPLCWPWLLGLIFFDVQSRCPIVTKASSKHLHRSRWTTDLVIGAWDIRPDDATDQFHVNSGFGMFGASTRGGRDHVALPLIWKPANQEPPPSTPEAPPFRDSAGYSQHRVDAFRLLTCLWLAKAMLLIASSLVARRGS</sequence>
<protein>
    <submittedName>
        <fullName evidence="2">Uncharacterized protein</fullName>
    </submittedName>
</protein>
<feature type="signal peptide" evidence="1">
    <location>
        <begin position="1"/>
        <end position="27"/>
    </location>
</feature>
<evidence type="ECO:0000313" key="2">
    <source>
        <dbReference type="EMBL" id="QRD03424.1"/>
    </source>
</evidence>
<dbReference type="AlphaFoldDB" id="A0A7U2I6E7"/>
<evidence type="ECO:0000313" key="3">
    <source>
        <dbReference type="Proteomes" id="UP000663193"/>
    </source>
</evidence>
<evidence type="ECO:0000256" key="1">
    <source>
        <dbReference type="SAM" id="SignalP"/>
    </source>
</evidence>
<keyword evidence="1" id="KW-0732">Signal</keyword>
<feature type="chain" id="PRO_5031538339" evidence="1">
    <location>
        <begin position="28"/>
        <end position="147"/>
    </location>
</feature>
<reference evidence="3" key="1">
    <citation type="journal article" date="2021" name="BMC Genomics">
        <title>Chromosome-level genome assembly and manually-curated proteome of model necrotroph Parastagonospora nodorum Sn15 reveals a genome-wide trove of candidate effector homologs, and redundancy of virulence-related functions within an accessory chromosome.</title>
        <authorList>
            <person name="Bertazzoni S."/>
            <person name="Jones D.A.B."/>
            <person name="Phan H.T."/>
            <person name="Tan K.-C."/>
            <person name="Hane J.K."/>
        </authorList>
    </citation>
    <scope>NUCLEOTIDE SEQUENCE [LARGE SCALE GENOMIC DNA]</scope>
    <source>
        <strain evidence="3">SN15 / ATCC MYA-4574 / FGSC 10173)</strain>
    </source>
</reference>
<name>A0A7U2I6E7_PHANO</name>
<accession>A0A7U2I6E7</accession>
<dbReference type="Proteomes" id="UP000663193">
    <property type="component" value="Chromosome 15"/>
</dbReference>